<keyword evidence="2" id="KW-1185">Reference proteome</keyword>
<proteinExistence type="predicted"/>
<dbReference type="Proteomes" id="UP000471381">
    <property type="component" value="Unassembled WGS sequence"/>
</dbReference>
<organism evidence="1 2">
    <name type="scientific">Alteromonas genovensis</name>
    <dbReference type="NCBI Taxonomy" id="471225"/>
    <lineage>
        <taxon>Bacteria</taxon>
        <taxon>Pseudomonadati</taxon>
        <taxon>Pseudomonadota</taxon>
        <taxon>Gammaproteobacteria</taxon>
        <taxon>Alteromonadales</taxon>
        <taxon>Alteromonadaceae</taxon>
        <taxon>Alteromonas/Salinimonas group</taxon>
        <taxon>Alteromonas</taxon>
    </lineage>
</organism>
<name>A0A6N9TDL0_9ALTE</name>
<evidence type="ECO:0000313" key="1">
    <source>
        <dbReference type="EMBL" id="NDW15394.1"/>
    </source>
</evidence>
<dbReference type="AlphaFoldDB" id="A0A6N9TDL0"/>
<dbReference type="Pfam" id="PF06097">
    <property type="entry name" value="DUF945"/>
    <property type="match status" value="1"/>
</dbReference>
<comment type="caution">
    <text evidence="1">The sequence shown here is derived from an EMBL/GenBank/DDBJ whole genome shotgun (WGS) entry which is preliminary data.</text>
</comment>
<dbReference type="RefSeq" id="WP_163106035.1">
    <property type="nucleotide sequence ID" value="NZ_JAAAWO010000004.1"/>
</dbReference>
<evidence type="ECO:0000313" key="2">
    <source>
        <dbReference type="Proteomes" id="UP000471381"/>
    </source>
</evidence>
<reference evidence="1 2" key="1">
    <citation type="submission" date="2020-01" db="EMBL/GenBank/DDBJ databases">
        <title>Genomes of bacteria type strains.</title>
        <authorList>
            <person name="Chen J."/>
            <person name="Zhu S."/>
            <person name="Yang J."/>
        </authorList>
    </citation>
    <scope>NUCLEOTIDE SEQUENCE [LARGE SCALE GENOMIC DNA]</scope>
    <source>
        <strain evidence="1 2">LMG 24078</strain>
    </source>
</reference>
<gene>
    <name evidence="1" type="ORF">GTQ48_07665</name>
</gene>
<accession>A0A6N9TDL0</accession>
<sequence>MNKAFILGGGVTLAALLIAPTFIGNSIETKARSTLAALNEQPLYSASIVSYDKGWFSSSAQIEIALDINGILAAQQVDNTQDVSMENPTIIANVNAYHGPIYFGDGVGIAKVKYNIAVQGEALREYVAWPDDEPLYFNEGTLGLFNGLNYSDAIPALQGVDDELTLNFSGFNGEAKHEGDGIRYQGQAESLTMNDGAFSFEMLNTTADITYSDDVDMLAAMNGELFEGDAAIAIEEMVFSDETGTNILVEALRIITNTDIDEDTNTANVYVEYAVDKIEGAAQNASDMVIGIAINNLDVDFIKAYQDFSNSTLSTPADELPEKLQAFIKDNLLQQLQTEPEINITKLAMTLPEGSFTGKANSKLVGVTALPDTLEDPSYWVSHLLANAQIKADKAFVESMASGYMVAELAANPQTQGMTAEELQSLASQQVPMVLNTFVEQGFIKQTENGYDAEFVLKDGKANLNGAEIPLPFAQ</sequence>
<dbReference type="EMBL" id="JAAAWO010000004">
    <property type="protein sequence ID" value="NDW15394.1"/>
    <property type="molecule type" value="Genomic_DNA"/>
</dbReference>
<protein>
    <submittedName>
        <fullName evidence="1">DUF945 family protein</fullName>
    </submittedName>
</protein>
<dbReference type="InterPro" id="IPR010352">
    <property type="entry name" value="DUF945"/>
</dbReference>